<dbReference type="OrthoDB" id="271602at2157"/>
<dbReference type="STRING" id="1073996.SAMN05444271_101237"/>
<keyword evidence="1" id="KW-0812">Transmembrane</keyword>
<keyword evidence="3" id="KW-1185">Reference proteome</keyword>
<feature type="transmembrane region" description="Helical" evidence="1">
    <location>
        <begin position="133"/>
        <end position="151"/>
    </location>
</feature>
<name>A0A1H6RE63_9EURY</name>
<feature type="transmembrane region" description="Helical" evidence="1">
    <location>
        <begin position="23"/>
        <end position="44"/>
    </location>
</feature>
<keyword evidence="1" id="KW-1133">Transmembrane helix</keyword>
<accession>A0A2H4Q284</accession>
<feature type="transmembrane region" description="Helical" evidence="1">
    <location>
        <begin position="157"/>
        <end position="175"/>
    </location>
</feature>
<evidence type="ECO:0000256" key="1">
    <source>
        <dbReference type="SAM" id="Phobius"/>
    </source>
</evidence>
<dbReference type="GeneID" id="35002514"/>
<dbReference type="KEGG" id="hae:halTADL_1728"/>
<dbReference type="RefSeq" id="WP_089670735.1">
    <property type="nucleotide sequence ID" value="NZ_CP024845.1"/>
</dbReference>
<dbReference type="Proteomes" id="UP000198888">
    <property type="component" value="Unassembled WGS sequence"/>
</dbReference>
<sequence length="232" mass="25408">MSGLSVAPLLPVVPLQLSVDPSWFVAIAVVVFLIGAIVAPLLALSFRDYREPTAAERDRLDELTVVVDYDTDRVRIIETDGTQSVDVSIRGLPGRRLLLLSDYVVDGVDEGTVAALIAAEHARSRHFYIEYRAVAAASIIGIATAMFGGLIDFSDGLFVLAVAALGLFWIGRRLQFRADRVAADRVGENELADAFETVAALRGVEPETATWRTWFEVQPPLGQRIDRLRSRS</sequence>
<accession>A0A1H6RE63</accession>
<evidence type="ECO:0000313" key="3">
    <source>
        <dbReference type="Proteomes" id="UP000198888"/>
    </source>
</evidence>
<organism evidence="2 3">
    <name type="scientific">Halohasta litchfieldiae</name>
    <dbReference type="NCBI Taxonomy" id="1073996"/>
    <lineage>
        <taxon>Archaea</taxon>
        <taxon>Methanobacteriati</taxon>
        <taxon>Methanobacteriota</taxon>
        <taxon>Stenosarchaea group</taxon>
        <taxon>Halobacteria</taxon>
        <taxon>Halobacteriales</taxon>
        <taxon>Haloferacaceae</taxon>
        <taxon>Halohasta</taxon>
    </lineage>
</organism>
<dbReference type="EMBL" id="FNYR01000001">
    <property type="protein sequence ID" value="SEI49905.1"/>
    <property type="molecule type" value="Genomic_DNA"/>
</dbReference>
<evidence type="ECO:0000313" key="2">
    <source>
        <dbReference type="EMBL" id="SEI49905.1"/>
    </source>
</evidence>
<reference evidence="2 3" key="1">
    <citation type="submission" date="2016-10" db="EMBL/GenBank/DDBJ databases">
        <authorList>
            <person name="de Groot N.N."/>
        </authorList>
    </citation>
    <scope>NUCLEOTIDE SEQUENCE [LARGE SCALE GENOMIC DNA]</scope>
    <source>
        <strain evidence="2 3">DSM 22187</strain>
    </source>
</reference>
<keyword evidence="1" id="KW-0472">Membrane</keyword>
<gene>
    <name evidence="2" type="ORF">SAMN05444271_101237</name>
</gene>
<dbReference type="AlphaFoldDB" id="A0A1H6RE63"/>
<proteinExistence type="predicted"/>
<protein>
    <submittedName>
        <fullName evidence="2">STE24 endopeptidase</fullName>
    </submittedName>
</protein>